<dbReference type="SUPFAM" id="SSF54001">
    <property type="entry name" value="Cysteine proteinases"/>
    <property type="match status" value="1"/>
</dbReference>
<dbReference type="GO" id="GO:0006508">
    <property type="term" value="P:proteolysis"/>
    <property type="evidence" value="ECO:0007669"/>
    <property type="project" value="UniProtKB-KW"/>
</dbReference>
<feature type="compositionally biased region" description="Basic and acidic residues" evidence="4">
    <location>
        <begin position="308"/>
        <end position="339"/>
    </location>
</feature>
<dbReference type="InterPro" id="IPR058352">
    <property type="entry name" value="DUF8039"/>
</dbReference>
<evidence type="ECO:0000256" key="4">
    <source>
        <dbReference type="SAM" id="MobiDB-lite"/>
    </source>
</evidence>
<feature type="region of interest" description="Disordered" evidence="4">
    <location>
        <begin position="308"/>
        <end position="349"/>
    </location>
</feature>
<dbReference type="PANTHER" id="PTHR33018">
    <property type="entry name" value="OS10G0338966 PROTEIN-RELATED"/>
    <property type="match status" value="1"/>
</dbReference>
<proteinExistence type="inferred from homology"/>
<organism evidence="6 7">
    <name type="scientific">Saponaria officinalis</name>
    <name type="common">Common soapwort</name>
    <name type="synonym">Lychnis saponaria</name>
    <dbReference type="NCBI Taxonomy" id="3572"/>
    <lineage>
        <taxon>Eukaryota</taxon>
        <taxon>Viridiplantae</taxon>
        <taxon>Streptophyta</taxon>
        <taxon>Embryophyta</taxon>
        <taxon>Tracheophyta</taxon>
        <taxon>Spermatophyta</taxon>
        <taxon>Magnoliopsida</taxon>
        <taxon>eudicotyledons</taxon>
        <taxon>Gunneridae</taxon>
        <taxon>Pentapetalae</taxon>
        <taxon>Caryophyllales</taxon>
        <taxon>Caryophyllaceae</taxon>
        <taxon>Caryophylleae</taxon>
        <taxon>Saponaria</taxon>
    </lineage>
</organism>
<dbReference type="InterPro" id="IPR038765">
    <property type="entry name" value="Papain-like_cys_pep_sf"/>
</dbReference>
<name>A0AAW1NHP1_SAPOF</name>
<accession>A0AAW1NHP1</accession>
<keyword evidence="7" id="KW-1185">Reference proteome</keyword>
<feature type="domain" description="Ubiquitin-like protease family profile" evidence="5">
    <location>
        <begin position="397"/>
        <end position="563"/>
    </location>
</feature>
<gene>
    <name evidence="6" type="ORF">RND81_01G092700</name>
</gene>
<evidence type="ECO:0000256" key="1">
    <source>
        <dbReference type="ARBA" id="ARBA00005234"/>
    </source>
</evidence>
<comment type="similarity">
    <text evidence="1">Belongs to the peptidase C48 family.</text>
</comment>
<evidence type="ECO:0000256" key="3">
    <source>
        <dbReference type="ARBA" id="ARBA00022801"/>
    </source>
</evidence>
<keyword evidence="3" id="KW-0378">Hydrolase</keyword>
<evidence type="ECO:0000313" key="6">
    <source>
        <dbReference type="EMBL" id="KAK9756378.1"/>
    </source>
</evidence>
<evidence type="ECO:0000259" key="5">
    <source>
        <dbReference type="PROSITE" id="PS50600"/>
    </source>
</evidence>
<evidence type="ECO:0000313" key="7">
    <source>
        <dbReference type="Proteomes" id="UP001443914"/>
    </source>
</evidence>
<evidence type="ECO:0000256" key="2">
    <source>
        <dbReference type="ARBA" id="ARBA00022670"/>
    </source>
</evidence>
<dbReference type="AlphaFoldDB" id="A0AAW1NHP1"/>
<dbReference type="Proteomes" id="UP001443914">
    <property type="component" value="Unassembled WGS sequence"/>
</dbReference>
<reference evidence="6" key="1">
    <citation type="submission" date="2024-03" db="EMBL/GenBank/DDBJ databases">
        <title>WGS assembly of Saponaria officinalis var. Norfolk2.</title>
        <authorList>
            <person name="Jenkins J."/>
            <person name="Shu S."/>
            <person name="Grimwood J."/>
            <person name="Barry K."/>
            <person name="Goodstein D."/>
            <person name="Schmutz J."/>
            <person name="Leebens-Mack J."/>
            <person name="Osbourn A."/>
        </authorList>
    </citation>
    <scope>NUCLEOTIDE SEQUENCE [LARGE SCALE GENOMIC DNA]</scope>
    <source>
        <strain evidence="6">JIC</strain>
    </source>
</reference>
<dbReference type="EMBL" id="JBDFQZ010000001">
    <property type="protein sequence ID" value="KAK9756378.1"/>
    <property type="molecule type" value="Genomic_DNA"/>
</dbReference>
<dbReference type="PANTHER" id="PTHR33018:SF34">
    <property type="entry name" value="OS02G0472350 PROTEIN"/>
    <property type="match status" value="1"/>
</dbReference>
<sequence>MNLHPHYIGRAGFTGKKGKWYKDELTQALTREEVDNHDSDPTLSQESVKLVDERFSDRGYLWIKAHTPSSSCAPTPRIQEVTEKYWVWKEKEQKGEFVPTRFEDALVKALGMPEHNGRTRGVGRNVGLQTYFEKPTSRCSNGKIYTEDDMRLLMEKVKNEAKEEMATMMEKKWAEFMGKTPSLNENVVAYTGDSLSHRQLRSSCQSTHIDPFVKLKESVHCQLAVHMNEELLIVVEGMVSPWIEGKTVHNQPLTIENAHVSIDSVIRADAPLPLPWSGFTNVGDAEGSFAQWPKSLILLENEVKFSNEKKRKDKDKDTRESANKVRKLAKSDEQIKEKDNDEGDEHESRPLNVIEVDELDYYCQTLEKKLCSLAKDEVIKMVINESVYNYREGDTVSYLTIVEIRQMFRNQWLNVVVLQIWGSFLYQSASEIEATKVVGFMCPAKLLDYMHKERQCEEYLMHVLNIQQEKKYIMGAFYEGNHWMLIVVCLGLNTAYILDSQKRTKKKFGIKGRLKAAWIIHCVNGGRRNFAKKNQLQIKVIECPQQPEDYECGYYVMKWMYNITFYYSKGSEEKFEKIIADSTMSLEDLNEVKEAWATKCLENM</sequence>
<dbReference type="Pfam" id="PF02902">
    <property type="entry name" value="Peptidase_C48"/>
    <property type="match status" value="1"/>
</dbReference>
<dbReference type="Pfam" id="PF26133">
    <property type="entry name" value="DUF8039"/>
    <property type="match status" value="1"/>
</dbReference>
<dbReference type="PROSITE" id="PS50600">
    <property type="entry name" value="ULP_PROTEASE"/>
    <property type="match status" value="1"/>
</dbReference>
<comment type="caution">
    <text evidence="6">The sequence shown here is derived from an EMBL/GenBank/DDBJ whole genome shotgun (WGS) entry which is preliminary data.</text>
</comment>
<dbReference type="InterPro" id="IPR003653">
    <property type="entry name" value="Peptidase_C48_C"/>
</dbReference>
<dbReference type="Gene3D" id="3.40.395.10">
    <property type="entry name" value="Adenoviral Proteinase, Chain A"/>
    <property type="match status" value="1"/>
</dbReference>
<protein>
    <recommendedName>
        <fullName evidence="5">Ubiquitin-like protease family profile domain-containing protein</fullName>
    </recommendedName>
</protein>
<keyword evidence="2" id="KW-0645">Protease</keyword>
<dbReference type="GO" id="GO:0008234">
    <property type="term" value="F:cysteine-type peptidase activity"/>
    <property type="evidence" value="ECO:0007669"/>
    <property type="project" value="InterPro"/>
</dbReference>